<evidence type="ECO:0000259" key="3">
    <source>
        <dbReference type="Pfam" id="PF01467"/>
    </source>
</evidence>
<accession>A0A3N2CTH3</accession>
<gene>
    <name evidence="4" type="ORF">EDD33_1354</name>
</gene>
<feature type="domain" description="Cytidyltransferase-like" evidence="3">
    <location>
        <begin position="9"/>
        <end position="134"/>
    </location>
</feature>
<dbReference type="PANTHER" id="PTHR43793">
    <property type="entry name" value="FAD SYNTHASE"/>
    <property type="match status" value="1"/>
</dbReference>
<dbReference type="InterPro" id="IPR014729">
    <property type="entry name" value="Rossmann-like_a/b/a_fold"/>
</dbReference>
<keyword evidence="5" id="KW-1185">Reference proteome</keyword>
<dbReference type="SUPFAM" id="SSF52374">
    <property type="entry name" value="Nucleotidylyl transferase"/>
    <property type="match status" value="1"/>
</dbReference>
<proteinExistence type="predicted"/>
<organism evidence="4 5">
    <name type="scientific">Nocardioides aurantiacus</name>
    <dbReference type="NCBI Taxonomy" id="86796"/>
    <lineage>
        <taxon>Bacteria</taxon>
        <taxon>Bacillati</taxon>
        <taxon>Actinomycetota</taxon>
        <taxon>Actinomycetes</taxon>
        <taxon>Propionibacteriales</taxon>
        <taxon>Nocardioidaceae</taxon>
        <taxon>Nocardioides</taxon>
    </lineage>
</organism>
<name>A0A3N2CTH3_9ACTN</name>
<dbReference type="RefSeq" id="WP_123389653.1">
    <property type="nucleotide sequence ID" value="NZ_RKHO01000001.1"/>
</dbReference>
<evidence type="ECO:0000313" key="4">
    <source>
        <dbReference type="EMBL" id="ROR90514.1"/>
    </source>
</evidence>
<dbReference type="Gene3D" id="3.40.50.620">
    <property type="entry name" value="HUPs"/>
    <property type="match status" value="1"/>
</dbReference>
<dbReference type="PANTHER" id="PTHR43793:SF1">
    <property type="entry name" value="FAD SYNTHASE"/>
    <property type="match status" value="1"/>
</dbReference>
<dbReference type="AlphaFoldDB" id="A0A3N2CTH3"/>
<dbReference type="Pfam" id="PF01467">
    <property type="entry name" value="CTP_transf_like"/>
    <property type="match status" value="1"/>
</dbReference>
<dbReference type="GO" id="GO:0016779">
    <property type="term" value="F:nucleotidyltransferase activity"/>
    <property type="evidence" value="ECO:0007669"/>
    <property type="project" value="UniProtKB-KW"/>
</dbReference>
<protein>
    <submittedName>
        <fullName evidence="4">Glycerol-3-phosphate cytidylyltransferase</fullName>
    </submittedName>
</protein>
<dbReference type="Proteomes" id="UP000281738">
    <property type="component" value="Unassembled WGS sequence"/>
</dbReference>
<comment type="caution">
    <text evidence="4">The sequence shown here is derived from an EMBL/GenBank/DDBJ whole genome shotgun (WGS) entry which is preliminary data.</text>
</comment>
<dbReference type="InterPro" id="IPR004821">
    <property type="entry name" value="Cyt_trans-like"/>
</dbReference>
<sequence>MTLYRVGYASGVFDMFHVGHLNILHEASQRCDLLVVGVATDEYVVRLKGVPPVIPFIERTQIIAALRVADEVVADSSADKRLAWERRPFDAIFKGDDWKDAPKGLALEREMSSIGVDVVYFPYTVHTSSTKLRAFLDLHLDVERGAG</sequence>
<dbReference type="InterPro" id="IPR050385">
    <property type="entry name" value="Archaeal_FAD_synthase"/>
</dbReference>
<reference evidence="4 5" key="1">
    <citation type="submission" date="2018-11" db="EMBL/GenBank/DDBJ databases">
        <title>Sequencing the genomes of 1000 actinobacteria strains.</title>
        <authorList>
            <person name="Klenk H.-P."/>
        </authorList>
    </citation>
    <scope>NUCLEOTIDE SEQUENCE [LARGE SCALE GENOMIC DNA]</scope>
    <source>
        <strain evidence="4 5">DSM 12652</strain>
    </source>
</reference>
<evidence type="ECO:0000313" key="5">
    <source>
        <dbReference type="Proteomes" id="UP000281738"/>
    </source>
</evidence>
<evidence type="ECO:0000256" key="1">
    <source>
        <dbReference type="ARBA" id="ARBA00022679"/>
    </source>
</evidence>
<dbReference type="OrthoDB" id="9815825at2"/>
<dbReference type="NCBIfam" id="TIGR00125">
    <property type="entry name" value="cyt_tran_rel"/>
    <property type="match status" value="1"/>
</dbReference>
<dbReference type="EMBL" id="RKHO01000001">
    <property type="protein sequence ID" value="ROR90514.1"/>
    <property type="molecule type" value="Genomic_DNA"/>
</dbReference>
<evidence type="ECO:0000256" key="2">
    <source>
        <dbReference type="ARBA" id="ARBA00022695"/>
    </source>
</evidence>
<keyword evidence="1 4" id="KW-0808">Transferase</keyword>
<keyword evidence="2 4" id="KW-0548">Nucleotidyltransferase</keyword>